<keyword evidence="2" id="KW-1185">Reference proteome</keyword>
<name>A0A4Z1HCY8_9HELO</name>
<dbReference type="EMBL" id="PQXK01000004">
    <property type="protein sequence ID" value="TGO42897.1"/>
    <property type="molecule type" value="Genomic_DNA"/>
</dbReference>
<protein>
    <submittedName>
        <fullName evidence="1">Uncharacterized protein</fullName>
    </submittedName>
</protein>
<evidence type="ECO:0000313" key="1">
    <source>
        <dbReference type="EMBL" id="TGO42897.1"/>
    </source>
</evidence>
<dbReference type="AlphaFoldDB" id="A0A4Z1HCY8"/>
<gene>
    <name evidence="1" type="ORF">BHYA_0004g00230</name>
</gene>
<organism evidence="1 2">
    <name type="scientific">Botrytis hyacinthi</name>
    <dbReference type="NCBI Taxonomy" id="278943"/>
    <lineage>
        <taxon>Eukaryota</taxon>
        <taxon>Fungi</taxon>
        <taxon>Dikarya</taxon>
        <taxon>Ascomycota</taxon>
        <taxon>Pezizomycotina</taxon>
        <taxon>Leotiomycetes</taxon>
        <taxon>Helotiales</taxon>
        <taxon>Sclerotiniaceae</taxon>
        <taxon>Botrytis</taxon>
    </lineage>
</organism>
<evidence type="ECO:0000313" key="2">
    <source>
        <dbReference type="Proteomes" id="UP000297814"/>
    </source>
</evidence>
<comment type="caution">
    <text evidence="1">The sequence shown here is derived from an EMBL/GenBank/DDBJ whole genome shotgun (WGS) entry which is preliminary data.</text>
</comment>
<proteinExistence type="predicted"/>
<reference evidence="1 2" key="1">
    <citation type="submission" date="2017-12" db="EMBL/GenBank/DDBJ databases">
        <title>Comparative genomics of Botrytis spp.</title>
        <authorList>
            <person name="Valero-Jimenez C.A."/>
            <person name="Tapia P."/>
            <person name="Veloso J."/>
            <person name="Silva-Moreno E."/>
            <person name="Staats M."/>
            <person name="Valdes J.H."/>
            <person name="Van Kan J.A.L."/>
        </authorList>
    </citation>
    <scope>NUCLEOTIDE SEQUENCE [LARGE SCALE GENOMIC DNA]</scope>
    <source>
        <strain evidence="1 2">Bh0001</strain>
    </source>
</reference>
<dbReference type="Proteomes" id="UP000297814">
    <property type="component" value="Unassembled WGS sequence"/>
</dbReference>
<accession>A0A4Z1HCY8</accession>
<sequence length="130" mass="14910">MHLIVGKYIAINMETSFCDLILRKHFFPIISTSAPLSTTRFPILIAQQKSADPSEYNYTGVSMIRIRPKTRIRERRTKVLRISNLLKHSSPILADVAPRKAPMQELRIQALKFVESSNIVFYLCLSCEKS</sequence>